<feature type="region of interest" description="Disordered" evidence="1">
    <location>
        <begin position="82"/>
        <end position="108"/>
    </location>
</feature>
<dbReference type="Pfam" id="PF11149">
    <property type="entry name" value="DUF2924"/>
    <property type="match status" value="1"/>
</dbReference>
<accession>A0ABV2DH66</accession>
<dbReference type="EMBL" id="JBEWSZ010000001">
    <property type="protein sequence ID" value="MET2829327.1"/>
    <property type="molecule type" value="Genomic_DNA"/>
</dbReference>
<dbReference type="RefSeq" id="WP_354462232.1">
    <property type="nucleotide sequence ID" value="NZ_JBEWSZ010000001.1"/>
</dbReference>
<reference evidence="2 3" key="1">
    <citation type="submission" date="2024-06" db="EMBL/GenBank/DDBJ databases">
        <authorList>
            <person name="Kim D.-U."/>
        </authorList>
    </citation>
    <scope>NUCLEOTIDE SEQUENCE [LARGE SCALE GENOMIC DNA]</scope>
    <source>
        <strain evidence="2 3">KACC15460</strain>
    </source>
</reference>
<dbReference type="Proteomes" id="UP001548832">
    <property type="component" value="Unassembled WGS sequence"/>
</dbReference>
<dbReference type="InterPro" id="IPR021322">
    <property type="entry name" value="DUF2924"/>
</dbReference>
<comment type="caution">
    <text evidence="2">The sequence shown here is derived from an EMBL/GenBank/DDBJ whole genome shotgun (WGS) entry which is preliminary data.</text>
</comment>
<evidence type="ECO:0000313" key="2">
    <source>
        <dbReference type="EMBL" id="MET2829327.1"/>
    </source>
</evidence>
<evidence type="ECO:0000313" key="3">
    <source>
        <dbReference type="Proteomes" id="UP001548832"/>
    </source>
</evidence>
<gene>
    <name evidence="2" type="ORF">ABVQ20_20360</name>
</gene>
<evidence type="ECO:0000256" key="1">
    <source>
        <dbReference type="SAM" id="MobiDB-lite"/>
    </source>
</evidence>
<sequence>MIARKDLENEIAGVGDLDRDELVARWAKIFRCPPPPGVRRELLSYAIASDLQAKRLGGLSAEGKKALKLAIANVVAKMPRSGQTDTDATALGGDSSGNTGKAKRSDTIARATPRVGARLIRDWNGRTNVVDVVKDGFLFEGTKYLSLSAIARKITGAHWSGPRFFGL</sequence>
<keyword evidence="3" id="KW-1185">Reference proteome</keyword>
<proteinExistence type="predicted"/>
<protein>
    <submittedName>
        <fullName evidence="2">DUF2924 domain-containing protein</fullName>
    </submittedName>
</protein>
<name>A0ABV2DH66_9HYPH</name>
<organism evidence="2 3">
    <name type="scientific">Mesorhizobium shangrilense</name>
    <dbReference type="NCBI Taxonomy" id="460060"/>
    <lineage>
        <taxon>Bacteria</taxon>
        <taxon>Pseudomonadati</taxon>
        <taxon>Pseudomonadota</taxon>
        <taxon>Alphaproteobacteria</taxon>
        <taxon>Hyphomicrobiales</taxon>
        <taxon>Phyllobacteriaceae</taxon>
        <taxon>Mesorhizobium</taxon>
    </lineage>
</organism>